<protein>
    <submittedName>
        <fullName evidence="3">Unannotated protein</fullName>
    </submittedName>
</protein>
<name>A0A6J6B0Z3_9ZZZZ</name>
<dbReference type="EMBL" id="CAEZYU010000016">
    <property type="protein sequence ID" value="CAB4734236.1"/>
    <property type="molecule type" value="Genomic_DNA"/>
</dbReference>
<evidence type="ECO:0000259" key="2">
    <source>
        <dbReference type="Pfam" id="PF00534"/>
    </source>
</evidence>
<feature type="domain" description="Glycosyl transferase family 1" evidence="2">
    <location>
        <begin position="255"/>
        <end position="407"/>
    </location>
</feature>
<reference evidence="3" key="1">
    <citation type="submission" date="2020-05" db="EMBL/GenBank/DDBJ databases">
        <authorList>
            <person name="Chiriac C."/>
            <person name="Salcher M."/>
            <person name="Ghai R."/>
            <person name="Kavagutti S V."/>
        </authorList>
    </citation>
    <scope>NUCLEOTIDE SEQUENCE</scope>
</reference>
<keyword evidence="1" id="KW-0808">Transferase</keyword>
<proteinExistence type="predicted"/>
<dbReference type="PANTHER" id="PTHR46401:SF2">
    <property type="entry name" value="GLYCOSYLTRANSFERASE WBBK-RELATED"/>
    <property type="match status" value="1"/>
</dbReference>
<evidence type="ECO:0000256" key="1">
    <source>
        <dbReference type="ARBA" id="ARBA00022679"/>
    </source>
</evidence>
<evidence type="ECO:0000313" key="3">
    <source>
        <dbReference type="EMBL" id="CAB4532297.1"/>
    </source>
</evidence>
<dbReference type="PANTHER" id="PTHR46401">
    <property type="entry name" value="GLYCOSYLTRANSFERASE WBBK-RELATED"/>
    <property type="match status" value="1"/>
</dbReference>
<dbReference type="Pfam" id="PF00534">
    <property type="entry name" value="Glycos_transf_1"/>
    <property type="match status" value="1"/>
</dbReference>
<sequence length="438" mass="48320">MTAPTPVLPRRVLVEVTDTISIGYTTGIQRVVREIIQGLRGAAGEGLEIVPVLKPSVKGAYRTLTDEEQTRLEVHPPGGRAGRRADNFGFLSPVVRVLGDLSIVIWVRVQVGKVLKKRRELHPVNSALALGTSQPGSVFLDLEGSWYDPEPRSVLLPRLNAEGVSSMALVHDVMPIVHPEWFDPRHIAVFESWIQAHIQWSTRFLANSECTARDLRSVAARYGRNEELDVVVIPLGADYFVTERVEVELPQQVGRFMLVVGTLEPRKNQKLVLDAFDQLSGEFPDLSLVLVGKEGWMVDSLVARIRSHPEYDRRVCWFGGIEDAELSWLYENAFLSINPSLYEGLGVPVLEALAHGCATIASTGGALPEAGAGFTELIDPADVDGLVTLIRLHLEDPEHHLAMKDKASMYSPPSWSDTAEVVAQAVRTVPSLRLQESK</sequence>
<dbReference type="GO" id="GO:0016757">
    <property type="term" value="F:glycosyltransferase activity"/>
    <property type="evidence" value="ECO:0007669"/>
    <property type="project" value="InterPro"/>
</dbReference>
<gene>
    <name evidence="3" type="ORF">UFOPK1358_00466</name>
    <name evidence="4" type="ORF">UFOPK2766_00536</name>
</gene>
<dbReference type="EMBL" id="CAEZSF010000028">
    <property type="protein sequence ID" value="CAB4532297.1"/>
    <property type="molecule type" value="Genomic_DNA"/>
</dbReference>
<dbReference type="AlphaFoldDB" id="A0A6J6B0Z3"/>
<dbReference type="InterPro" id="IPR001296">
    <property type="entry name" value="Glyco_trans_1"/>
</dbReference>
<accession>A0A6J6B0Z3</accession>
<dbReference type="CDD" id="cd03809">
    <property type="entry name" value="GT4_MtfB-like"/>
    <property type="match status" value="1"/>
</dbReference>
<evidence type="ECO:0000313" key="4">
    <source>
        <dbReference type="EMBL" id="CAB4734236.1"/>
    </source>
</evidence>
<organism evidence="3">
    <name type="scientific">freshwater metagenome</name>
    <dbReference type="NCBI Taxonomy" id="449393"/>
    <lineage>
        <taxon>unclassified sequences</taxon>
        <taxon>metagenomes</taxon>
        <taxon>ecological metagenomes</taxon>
    </lineage>
</organism>
<dbReference type="Gene3D" id="3.40.50.2000">
    <property type="entry name" value="Glycogen Phosphorylase B"/>
    <property type="match status" value="1"/>
</dbReference>
<dbReference type="SUPFAM" id="SSF53756">
    <property type="entry name" value="UDP-Glycosyltransferase/glycogen phosphorylase"/>
    <property type="match status" value="1"/>
</dbReference>